<reference evidence="3 4" key="1">
    <citation type="submission" date="2019-03" db="EMBL/GenBank/DDBJ databases">
        <title>Deep-cultivation of Planctomycetes and their phenomic and genomic characterization uncovers novel biology.</title>
        <authorList>
            <person name="Wiegand S."/>
            <person name="Jogler M."/>
            <person name="Boedeker C."/>
            <person name="Pinto D."/>
            <person name="Vollmers J."/>
            <person name="Rivas-Marin E."/>
            <person name="Kohn T."/>
            <person name="Peeters S.H."/>
            <person name="Heuer A."/>
            <person name="Rast P."/>
            <person name="Oberbeckmann S."/>
            <person name="Bunk B."/>
            <person name="Jeske O."/>
            <person name="Meyerdierks A."/>
            <person name="Storesund J.E."/>
            <person name="Kallscheuer N."/>
            <person name="Luecker S."/>
            <person name="Lage O.M."/>
            <person name="Pohl T."/>
            <person name="Merkel B.J."/>
            <person name="Hornburger P."/>
            <person name="Mueller R.-W."/>
            <person name="Bruemmer F."/>
            <person name="Labrenz M."/>
            <person name="Spormann A.M."/>
            <person name="Op den Camp H."/>
            <person name="Overmann J."/>
            <person name="Amann R."/>
            <person name="Jetten M.S.M."/>
            <person name="Mascher T."/>
            <person name="Medema M.H."/>
            <person name="Devos D.P."/>
            <person name="Kaster A.-K."/>
            <person name="Ovreas L."/>
            <person name="Rohde M."/>
            <person name="Galperin M.Y."/>
            <person name="Jogler C."/>
        </authorList>
    </citation>
    <scope>NUCLEOTIDE SEQUENCE [LARGE SCALE GENOMIC DNA]</scope>
    <source>
        <strain evidence="3 4">Enr17</strain>
    </source>
</reference>
<accession>A0A518IAD2</accession>
<dbReference type="AlphaFoldDB" id="A0A518IAD2"/>
<evidence type="ECO:0000256" key="1">
    <source>
        <dbReference type="ARBA" id="ARBA00022676"/>
    </source>
</evidence>
<protein>
    <submittedName>
        <fullName evidence="3">Glycosyltransferase family 9 (Heptosyltransferase)</fullName>
    </submittedName>
</protein>
<evidence type="ECO:0000313" key="3">
    <source>
        <dbReference type="EMBL" id="QDV50058.1"/>
    </source>
</evidence>
<organism evidence="3 4">
    <name type="scientific">Gimesia fumaroli</name>
    <dbReference type="NCBI Taxonomy" id="2527976"/>
    <lineage>
        <taxon>Bacteria</taxon>
        <taxon>Pseudomonadati</taxon>
        <taxon>Planctomycetota</taxon>
        <taxon>Planctomycetia</taxon>
        <taxon>Planctomycetales</taxon>
        <taxon>Planctomycetaceae</taxon>
        <taxon>Gimesia</taxon>
    </lineage>
</organism>
<dbReference type="Proteomes" id="UP000318313">
    <property type="component" value="Chromosome"/>
</dbReference>
<keyword evidence="2 3" id="KW-0808">Transferase</keyword>
<keyword evidence="1" id="KW-0328">Glycosyltransferase</keyword>
<dbReference type="KEGG" id="gfm:Enr17x_20940"/>
<evidence type="ECO:0000256" key="2">
    <source>
        <dbReference type="ARBA" id="ARBA00022679"/>
    </source>
</evidence>
<dbReference type="PANTHER" id="PTHR30160">
    <property type="entry name" value="TETRAACYLDISACCHARIDE 4'-KINASE-RELATED"/>
    <property type="match status" value="1"/>
</dbReference>
<dbReference type="InterPro" id="IPR002201">
    <property type="entry name" value="Glyco_trans_9"/>
</dbReference>
<dbReference type="GO" id="GO:0005829">
    <property type="term" value="C:cytosol"/>
    <property type="evidence" value="ECO:0007669"/>
    <property type="project" value="TreeGrafter"/>
</dbReference>
<keyword evidence="4" id="KW-1185">Reference proteome</keyword>
<dbReference type="Gene3D" id="3.40.50.2000">
    <property type="entry name" value="Glycogen Phosphorylase B"/>
    <property type="match status" value="1"/>
</dbReference>
<dbReference type="GO" id="GO:0008713">
    <property type="term" value="F:ADP-heptose-lipopolysaccharide heptosyltransferase activity"/>
    <property type="evidence" value="ECO:0007669"/>
    <property type="project" value="TreeGrafter"/>
</dbReference>
<dbReference type="Pfam" id="PF01075">
    <property type="entry name" value="Glyco_transf_9"/>
    <property type="match status" value="1"/>
</dbReference>
<gene>
    <name evidence="3" type="ORF">Enr17x_20940</name>
</gene>
<dbReference type="SUPFAM" id="SSF53756">
    <property type="entry name" value="UDP-Glycosyltransferase/glycogen phosphorylase"/>
    <property type="match status" value="1"/>
</dbReference>
<dbReference type="RefSeq" id="WP_232101008.1">
    <property type="nucleotide sequence ID" value="NZ_CP037452.1"/>
</dbReference>
<name>A0A518IAD2_9PLAN</name>
<dbReference type="EMBL" id="CP037452">
    <property type="protein sequence ID" value="QDV50058.1"/>
    <property type="molecule type" value="Genomic_DNA"/>
</dbReference>
<dbReference type="InterPro" id="IPR051199">
    <property type="entry name" value="LPS_LOS_Heptosyltrfase"/>
</dbReference>
<dbReference type="GO" id="GO:0009244">
    <property type="term" value="P:lipopolysaccharide core region biosynthetic process"/>
    <property type="evidence" value="ECO:0007669"/>
    <property type="project" value="TreeGrafter"/>
</dbReference>
<proteinExistence type="predicted"/>
<evidence type="ECO:0000313" key="4">
    <source>
        <dbReference type="Proteomes" id="UP000318313"/>
    </source>
</evidence>
<sequence>MKPRKLIFKNSLSPGDIVMLTAAVRDLHLACPGQFLTDVRTPVSQLWENNPYLTPLKENDPDVEIIQTHYPLINQSNTTPHHFVHGFAQFLEQKLKLKIPVTRFYGDIHLSEQEKNWTSQVAETGFKGNFWIMMAGGKYDFTAKWWNPRFYQDVVDHFAGQILFVQCGEKKHFHPPLKGVLNLIGKTDTRQFIRLMHHADGVVCPVTFAMHLAAAVETKPNKPQNRAAVVLAGGREPAQWEAYPHHQFISTNGALPCCESGGCWKSRCQPVGDNDSKDQDLCDLPIQVDQNLQIPKCMNMITPQDVIRRIEMYYEGGALKYNSSSLTQTRSQSAPIRTKQLVGAIN</sequence>